<feature type="domain" description="FAD dependent oxidoreductase" evidence="1">
    <location>
        <begin position="110"/>
        <end position="527"/>
    </location>
</feature>
<gene>
    <name evidence="2" type="ORF">TWF703_005795</name>
</gene>
<dbReference type="Gene3D" id="3.30.9.10">
    <property type="entry name" value="D-Amino Acid Oxidase, subunit A, domain 2"/>
    <property type="match status" value="1"/>
</dbReference>
<dbReference type="GO" id="GO:0005737">
    <property type="term" value="C:cytoplasm"/>
    <property type="evidence" value="ECO:0007669"/>
    <property type="project" value="TreeGrafter"/>
</dbReference>
<dbReference type="PANTHER" id="PTHR13847:SF213">
    <property type="entry name" value="DEPENDENT OXIDOREDUCTASE, PUTATIVE-RELATED"/>
    <property type="match status" value="1"/>
</dbReference>
<dbReference type="InterPro" id="IPR006076">
    <property type="entry name" value="FAD-dep_OxRdtase"/>
</dbReference>
<evidence type="ECO:0000313" key="3">
    <source>
        <dbReference type="Proteomes" id="UP000480548"/>
    </source>
</evidence>
<dbReference type="InterPro" id="IPR036188">
    <property type="entry name" value="FAD/NAD-bd_sf"/>
</dbReference>
<protein>
    <recommendedName>
        <fullName evidence="1">FAD dependent oxidoreductase domain-containing protein</fullName>
    </recommendedName>
</protein>
<sequence length="592" mass="65430">MKSSRSQWGATETHGLPYCIQNPATNRRDPMTIISSFMGLYDKIKKYSTVGDRSGFFPVESNRTVLDNTVIRLHKSPGLPLPNPTKSFWLLPESPLLSNIQSQKLPESADVIVIGSGITSTGFLRELYRLNPDLNVVLLEARGPCTGATGRNGGHIKEGPYEEYPRLKSIYGNETAARILRFRLRHLEELKAVAKEEGEDCLRESEVREVTGTDVFFDHEVMNEGVSKFQEWKRENPEMGREWGFWDQETTRKRLNIPTATGAIYGPAGALWPYRFCTSVLTRLVSSHPNLKIESYTPVEDISFDSSTSTYTVSTPRGKITSKTVIHTTNGWASHLLPGLRGKVFAFQGQMSAQEAPEGLPGMGEQYSWSFIHKKGFDYLTQRASTSVTHPDGTATQIAGEMMFGGAWASTENMGMDVCGLADDTKLNYLAAAHLSGLLPYVFGSGDDSNGTRSWNGVKVKNMWTGILGMSADGLPWVGRVPTKVSTRNQPKKGKTEKGVEMGEWCAVGFSGEGMVNCWGSATALARMVLGEEVNGNVRNNEARIRAVKGEEAVKGWKDEKLEEWFPKEFVIEDSRIAKANPLDLVGALMGF</sequence>
<accession>A0A7C8NVX5</accession>
<proteinExistence type="predicted"/>
<dbReference type="Gene3D" id="3.50.50.60">
    <property type="entry name" value="FAD/NAD(P)-binding domain"/>
    <property type="match status" value="1"/>
</dbReference>
<evidence type="ECO:0000259" key="1">
    <source>
        <dbReference type="Pfam" id="PF01266"/>
    </source>
</evidence>
<reference evidence="2 3" key="1">
    <citation type="submission" date="2019-06" db="EMBL/GenBank/DDBJ databases">
        <authorList>
            <person name="Palmer J.M."/>
        </authorList>
    </citation>
    <scope>NUCLEOTIDE SEQUENCE [LARGE SCALE GENOMIC DNA]</scope>
    <source>
        <strain evidence="2 3">TWF703</strain>
    </source>
</reference>
<dbReference type="Pfam" id="PF01266">
    <property type="entry name" value="DAO"/>
    <property type="match status" value="1"/>
</dbReference>
<dbReference type="PANTHER" id="PTHR13847">
    <property type="entry name" value="SARCOSINE DEHYDROGENASE-RELATED"/>
    <property type="match status" value="1"/>
</dbReference>
<name>A0A7C8NVX5_ORBOL</name>
<dbReference type="Proteomes" id="UP000480548">
    <property type="component" value="Unassembled WGS sequence"/>
</dbReference>
<dbReference type="EMBL" id="WIQZ01000030">
    <property type="protein sequence ID" value="KAF3136150.1"/>
    <property type="molecule type" value="Genomic_DNA"/>
</dbReference>
<dbReference type="AlphaFoldDB" id="A0A7C8NVX5"/>
<organism evidence="2 3">
    <name type="scientific">Orbilia oligospora</name>
    <name type="common">Nematode-trapping fungus</name>
    <name type="synonym">Arthrobotrys oligospora</name>
    <dbReference type="NCBI Taxonomy" id="2813651"/>
    <lineage>
        <taxon>Eukaryota</taxon>
        <taxon>Fungi</taxon>
        <taxon>Dikarya</taxon>
        <taxon>Ascomycota</taxon>
        <taxon>Pezizomycotina</taxon>
        <taxon>Orbiliomycetes</taxon>
        <taxon>Orbiliales</taxon>
        <taxon>Orbiliaceae</taxon>
        <taxon>Orbilia</taxon>
    </lineage>
</organism>
<evidence type="ECO:0000313" key="2">
    <source>
        <dbReference type="EMBL" id="KAF3136150.1"/>
    </source>
</evidence>
<dbReference type="SUPFAM" id="SSF51905">
    <property type="entry name" value="FAD/NAD(P)-binding domain"/>
    <property type="match status" value="1"/>
</dbReference>
<comment type="caution">
    <text evidence="2">The sequence shown here is derived from an EMBL/GenBank/DDBJ whole genome shotgun (WGS) entry which is preliminary data.</text>
</comment>